<accession>A0A8J5W0X8</accession>
<organism evidence="1 2">
    <name type="scientific">Zizania palustris</name>
    <name type="common">Northern wild rice</name>
    <dbReference type="NCBI Taxonomy" id="103762"/>
    <lineage>
        <taxon>Eukaryota</taxon>
        <taxon>Viridiplantae</taxon>
        <taxon>Streptophyta</taxon>
        <taxon>Embryophyta</taxon>
        <taxon>Tracheophyta</taxon>
        <taxon>Spermatophyta</taxon>
        <taxon>Magnoliopsida</taxon>
        <taxon>Liliopsida</taxon>
        <taxon>Poales</taxon>
        <taxon>Poaceae</taxon>
        <taxon>BOP clade</taxon>
        <taxon>Oryzoideae</taxon>
        <taxon>Oryzeae</taxon>
        <taxon>Zizaniinae</taxon>
        <taxon>Zizania</taxon>
    </lineage>
</organism>
<evidence type="ECO:0000313" key="1">
    <source>
        <dbReference type="EMBL" id="KAG8083206.1"/>
    </source>
</evidence>
<protein>
    <submittedName>
        <fullName evidence="1">Uncharacterized protein</fullName>
    </submittedName>
</protein>
<reference evidence="1" key="2">
    <citation type="submission" date="2021-02" db="EMBL/GenBank/DDBJ databases">
        <authorList>
            <person name="Kimball J.A."/>
            <person name="Haas M.W."/>
            <person name="Macchietto M."/>
            <person name="Kono T."/>
            <person name="Duquette J."/>
            <person name="Shao M."/>
        </authorList>
    </citation>
    <scope>NUCLEOTIDE SEQUENCE</scope>
    <source>
        <tissue evidence="1">Fresh leaf tissue</tissue>
    </source>
</reference>
<dbReference type="AlphaFoldDB" id="A0A8J5W0X8"/>
<name>A0A8J5W0X8_ZIZPA</name>
<comment type="caution">
    <text evidence="1">The sequence shown here is derived from an EMBL/GenBank/DDBJ whole genome shotgun (WGS) entry which is preliminary data.</text>
</comment>
<keyword evidence="2" id="KW-1185">Reference proteome</keyword>
<proteinExistence type="predicted"/>
<sequence length="110" mass="12065">MCMALHYSSATTKSVISLSSTDAGSFQHPGTRRLSTWSRSFTFLSCRRSARRDDARNGDECVDGTEMLFYGVPMTGRDHAGGAGRTVTTGLGLEREVQMEKEEPLLFSPP</sequence>
<reference evidence="1" key="1">
    <citation type="journal article" date="2021" name="bioRxiv">
        <title>Whole Genome Assembly and Annotation of Northern Wild Rice, Zizania palustris L., Supports a Whole Genome Duplication in the Zizania Genus.</title>
        <authorList>
            <person name="Haas M."/>
            <person name="Kono T."/>
            <person name="Macchietto M."/>
            <person name="Millas R."/>
            <person name="McGilp L."/>
            <person name="Shao M."/>
            <person name="Duquette J."/>
            <person name="Hirsch C.N."/>
            <person name="Kimball J."/>
        </authorList>
    </citation>
    <scope>NUCLEOTIDE SEQUENCE</scope>
    <source>
        <tissue evidence="1">Fresh leaf tissue</tissue>
    </source>
</reference>
<dbReference type="EMBL" id="JAAALK010000085">
    <property type="protein sequence ID" value="KAG8083206.1"/>
    <property type="molecule type" value="Genomic_DNA"/>
</dbReference>
<gene>
    <name evidence="1" type="ORF">GUJ93_ZPchr0015g6894</name>
</gene>
<dbReference type="Proteomes" id="UP000729402">
    <property type="component" value="Unassembled WGS sequence"/>
</dbReference>
<evidence type="ECO:0000313" key="2">
    <source>
        <dbReference type="Proteomes" id="UP000729402"/>
    </source>
</evidence>